<accession>A0A8C4SKJ4</accession>
<dbReference type="InterPro" id="IPR025663">
    <property type="entry name" value="AKAP_28"/>
</dbReference>
<dbReference type="Ensembl" id="ENSECRT00000018237.1">
    <property type="protein sequence ID" value="ENSECRP00000017881.1"/>
    <property type="gene ID" value="ENSECRG00000011943.1"/>
</dbReference>
<reference evidence="1" key="3">
    <citation type="submission" date="2025-09" db="UniProtKB">
        <authorList>
            <consortium name="Ensembl"/>
        </authorList>
    </citation>
    <scope>IDENTIFICATION</scope>
</reference>
<dbReference type="GeneTree" id="ENSGT00390000003444"/>
<protein>
    <submittedName>
        <fullName evidence="1">A-kinase anchoring protein 14</fullName>
    </submittedName>
</protein>
<dbReference type="Proteomes" id="UP000694620">
    <property type="component" value="Chromosome 12"/>
</dbReference>
<organism evidence="1 2">
    <name type="scientific">Erpetoichthys calabaricus</name>
    <name type="common">Rope fish</name>
    <name type="synonym">Calamoichthys calabaricus</name>
    <dbReference type="NCBI Taxonomy" id="27687"/>
    <lineage>
        <taxon>Eukaryota</taxon>
        <taxon>Metazoa</taxon>
        <taxon>Chordata</taxon>
        <taxon>Craniata</taxon>
        <taxon>Vertebrata</taxon>
        <taxon>Euteleostomi</taxon>
        <taxon>Actinopterygii</taxon>
        <taxon>Polypteriformes</taxon>
        <taxon>Polypteridae</taxon>
        <taxon>Erpetoichthys</taxon>
    </lineage>
</organism>
<reference evidence="1" key="2">
    <citation type="submission" date="2025-08" db="UniProtKB">
        <authorList>
            <consortium name="Ensembl"/>
        </authorList>
    </citation>
    <scope>IDENTIFICATION</scope>
</reference>
<keyword evidence="2" id="KW-1185">Reference proteome</keyword>
<dbReference type="PANTHER" id="PTHR35075">
    <property type="entry name" value="A-KINASE ANCHOR PROTEIN 14"/>
    <property type="match status" value="1"/>
</dbReference>
<dbReference type="InterPro" id="IPR053084">
    <property type="entry name" value="AKAP"/>
</dbReference>
<dbReference type="PANTHER" id="PTHR35075:SF1">
    <property type="entry name" value="A-KINASE ANCHOR PROTEIN 14"/>
    <property type="match status" value="1"/>
</dbReference>
<dbReference type="GO" id="GO:0034237">
    <property type="term" value="F:protein kinase A regulatory subunit binding"/>
    <property type="evidence" value="ECO:0007669"/>
    <property type="project" value="TreeGrafter"/>
</dbReference>
<dbReference type="GO" id="GO:0005952">
    <property type="term" value="C:cAMP-dependent protein kinase complex"/>
    <property type="evidence" value="ECO:0007669"/>
    <property type="project" value="TreeGrafter"/>
</dbReference>
<evidence type="ECO:0000313" key="2">
    <source>
        <dbReference type="Proteomes" id="UP000694620"/>
    </source>
</evidence>
<dbReference type="AlphaFoldDB" id="A0A8C4SKJ4"/>
<reference evidence="1" key="1">
    <citation type="submission" date="2021-06" db="EMBL/GenBank/DDBJ databases">
        <authorList>
            <consortium name="Wellcome Sanger Institute Data Sharing"/>
        </authorList>
    </citation>
    <scope>NUCLEOTIDE SEQUENCE [LARGE SCALE GENOMIC DNA]</scope>
</reference>
<evidence type="ECO:0000313" key="1">
    <source>
        <dbReference type="Ensembl" id="ENSECRP00000017881.1"/>
    </source>
</evidence>
<gene>
    <name evidence="1" type="primary">AKAP14</name>
</gene>
<sequence>MDDEYVDLINKKAATVTEIALENAKNYLLDMHLQARENTNQEVKNIQWTSSKDFTIDLGISQIEEYILTWEMSSRWLHCTDFIEEEVLESITRYHYRVKWSIPTRRKPVPRSTACVYFIVDAFTNKSQNMPVQVCFFVESNQLMHRPGQSRFREKWLADVIESKIHLMEEITF</sequence>
<dbReference type="Pfam" id="PF14469">
    <property type="entry name" value="AKAP28"/>
    <property type="match status" value="1"/>
</dbReference>
<proteinExistence type="predicted"/>
<name>A0A8C4SKJ4_ERPCA</name>